<name>F0RRU3_SPHGB</name>
<dbReference type="OrthoDB" id="9786043at2"/>
<accession>F0RRU3</accession>
<dbReference type="STRING" id="158189.SpiBuddy_2739"/>
<dbReference type="AlphaFoldDB" id="F0RRU3"/>
<evidence type="ECO:0000313" key="2">
    <source>
        <dbReference type="Proteomes" id="UP000008466"/>
    </source>
</evidence>
<evidence type="ECO:0000313" key="1">
    <source>
        <dbReference type="EMBL" id="ADY14548.1"/>
    </source>
</evidence>
<dbReference type="EMBL" id="CP002541">
    <property type="protein sequence ID" value="ADY14548.1"/>
    <property type="molecule type" value="Genomic_DNA"/>
</dbReference>
<sequence>MQIHPWQSIQLSDYEAHMSMDDIRQLQTLNDSMREQLQCYRTETIIILGVCAGNGLEHVDTSITRILYGVDINTDYLQMASLRHHGLSDIFVPLACNVAQEAEKLPHAQLVIANLFVEYIGYEAFKHAVTCIDPSYVSLIIQQQTGDVFVSTSPYQDAFSHLQEILHPITEEGIISALKAIDYCYCFRKQMDLPNHKYFVRLDFKRLD</sequence>
<dbReference type="Proteomes" id="UP000008466">
    <property type="component" value="Chromosome"/>
</dbReference>
<proteinExistence type="predicted"/>
<dbReference type="KEGG" id="sbu:SpiBuddy_2739"/>
<keyword evidence="2" id="KW-1185">Reference proteome</keyword>
<reference evidence="2" key="1">
    <citation type="submission" date="2011-02" db="EMBL/GenBank/DDBJ databases">
        <title>Complete sequence of Spirochaeta sp. Buddy.</title>
        <authorList>
            <person name="Lucas S."/>
            <person name="Copeland A."/>
            <person name="Lapidus A."/>
            <person name="Cheng J.-F."/>
            <person name="Goodwin L."/>
            <person name="Pitluck S."/>
            <person name="Zeytun A."/>
            <person name="Detter J.C."/>
            <person name="Han C."/>
            <person name="Tapia R."/>
            <person name="Land M."/>
            <person name="Hauser L."/>
            <person name="Kyrpides N."/>
            <person name="Ivanova N."/>
            <person name="Mikhailova N."/>
            <person name="Pagani I."/>
            <person name="Ritalahti K.M."/>
            <person name="Loeffler F.E."/>
            <person name="Woyke T."/>
        </authorList>
    </citation>
    <scope>NUCLEOTIDE SEQUENCE [LARGE SCALE GENOMIC DNA]</scope>
    <source>
        <strain evidence="2">ATCC BAA-1886 / DSM 22777 / Buddy</strain>
    </source>
</reference>
<dbReference type="eggNOG" id="COG2226">
    <property type="taxonomic scope" value="Bacteria"/>
</dbReference>
<evidence type="ECO:0008006" key="3">
    <source>
        <dbReference type="Google" id="ProtNLM"/>
    </source>
</evidence>
<organism evidence="1 2">
    <name type="scientific">Sphaerochaeta globosa (strain ATCC BAA-1886 / DSM 22777 / Buddy)</name>
    <name type="common">Spirochaeta sp. (strain Buddy)</name>
    <dbReference type="NCBI Taxonomy" id="158189"/>
    <lineage>
        <taxon>Bacteria</taxon>
        <taxon>Pseudomonadati</taxon>
        <taxon>Spirochaetota</taxon>
        <taxon>Spirochaetia</taxon>
        <taxon>Spirochaetales</taxon>
        <taxon>Sphaerochaetaceae</taxon>
        <taxon>Sphaerochaeta</taxon>
    </lineage>
</organism>
<gene>
    <name evidence="1" type="ordered locus">SpiBuddy_2739</name>
</gene>
<dbReference type="RefSeq" id="WP_013608392.1">
    <property type="nucleotide sequence ID" value="NC_015152.1"/>
</dbReference>
<dbReference type="HOGENOM" id="CLU_114964_0_0_12"/>
<protein>
    <recommendedName>
        <fullName evidence="3">Methyltransferase type 11</fullName>
    </recommendedName>
</protein>